<feature type="chain" id="PRO_5043795373" evidence="2">
    <location>
        <begin position="29"/>
        <end position="294"/>
    </location>
</feature>
<evidence type="ECO:0000256" key="1">
    <source>
        <dbReference type="ARBA" id="ARBA00022729"/>
    </source>
</evidence>
<gene>
    <name evidence="4" type="ORF">ABEG18_10490</name>
</gene>
<dbReference type="NCBIfam" id="TIGR03871">
    <property type="entry name" value="ABC_peri_MoxJ_2"/>
    <property type="match status" value="1"/>
</dbReference>
<dbReference type="InterPro" id="IPR001638">
    <property type="entry name" value="Solute-binding_3/MltF_N"/>
</dbReference>
<dbReference type="PANTHER" id="PTHR35936">
    <property type="entry name" value="MEMBRANE-BOUND LYTIC MUREIN TRANSGLYCOSYLASE F"/>
    <property type="match status" value="1"/>
</dbReference>
<dbReference type="SUPFAM" id="SSF53850">
    <property type="entry name" value="Periplasmic binding protein-like II"/>
    <property type="match status" value="1"/>
</dbReference>
<organism evidence="4">
    <name type="scientific">Alsobacter sp. KACC 23698</name>
    <dbReference type="NCBI Taxonomy" id="3149229"/>
    <lineage>
        <taxon>Bacteria</taxon>
        <taxon>Pseudomonadati</taxon>
        <taxon>Pseudomonadota</taxon>
        <taxon>Alphaproteobacteria</taxon>
        <taxon>Hyphomicrobiales</taxon>
        <taxon>Alsobacteraceae</taxon>
        <taxon>Alsobacter</taxon>
    </lineage>
</organism>
<dbReference type="RefSeq" id="WP_406858011.1">
    <property type="nucleotide sequence ID" value="NZ_CP157484.1"/>
</dbReference>
<dbReference type="SMART" id="SM00062">
    <property type="entry name" value="PBPb"/>
    <property type="match status" value="1"/>
</dbReference>
<feature type="signal peptide" evidence="2">
    <location>
        <begin position="1"/>
        <end position="28"/>
    </location>
</feature>
<protein>
    <submittedName>
        <fullName evidence="4">Substrate-binding domain-containing protein</fullName>
    </submittedName>
</protein>
<dbReference type="Gene3D" id="3.40.190.10">
    <property type="entry name" value="Periplasmic binding protein-like II"/>
    <property type="match status" value="1"/>
</dbReference>
<evidence type="ECO:0000259" key="3">
    <source>
        <dbReference type="SMART" id="SM00062"/>
    </source>
</evidence>
<keyword evidence="1 2" id="KW-0732">Signal</keyword>
<evidence type="ECO:0000313" key="4">
    <source>
        <dbReference type="EMBL" id="XBO41159.1"/>
    </source>
</evidence>
<proteinExistence type="predicted"/>
<feature type="domain" description="Solute-binding protein family 3/N-terminal" evidence="3">
    <location>
        <begin position="32"/>
        <end position="270"/>
    </location>
</feature>
<sequence>MPAQRPALVLGIISLAFVALFSASAPVAQTPALRVCADPNNLPFSHADGSGFENAIARIVAADLGRPLEYAWWAQRRGFMRNTLMAGACDVVIGVPAHRFDLALRTRPYYRSSYVFVTRADRQLDLASLDDPRLKTLRIGVHLIGDGGANPPPAHALAQLGVIGNVVGYPIYGDYSQNAPPQRLIEAVARGDVDVAIAWGPLAGPTARGSGVPLRVSAIPEEARFAPLRFTFEIAMGVRRSDLEARREIQGVLDRRGDEIRRVLEEAGVPLLPFSKPTLEIVAAPGEPSATPAP</sequence>
<dbReference type="EMBL" id="CP157484">
    <property type="protein sequence ID" value="XBO41159.1"/>
    <property type="molecule type" value="Genomic_DNA"/>
</dbReference>
<accession>A0AAU7JM55</accession>
<dbReference type="InterPro" id="IPR022448">
    <property type="entry name" value="Quinoprotein_dehydrogenase"/>
</dbReference>
<dbReference type="AlphaFoldDB" id="A0AAU7JM55"/>
<reference evidence="4" key="1">
    <citation type="submission" date="2024-05" db="EMBL/GenBank/DDBJ databases">
        <authorList>
            <person name="Kim S."/>
            <person name="Heo J."/>
            <person name="Choi H."/>
            <person name="Choi Y."/>
            <person name="Kwon S.-W."/>
            <person name="Kim Y."/>
        </authorList>
    </citation>
    <scope>NUCLEOTIDE SEQUENCE</scope>
    <source>
        <strain evidence="4">KACC 23698</strain>
    </source>
</reference>
<name>A0AAU7JM55_9HYPH</name>
<evidence type="ECO:0000256" key="2">
    <source>
        <dbReference type="SAM" id="SignalP"/>
    </source>
</evidence>
<dbReference type="PANTHER" id="PTHR35936:SF17">
    <property type="entry name" value="ARGININE-BINDING EXTRACELLULAR PROTEIN ARTP"/>
    <property type="match status" value="1"/>
</dbReference>